<keyword evidence="4" id="KW-0472">Membrane</keyword>
<sequence length="489" mass="54258">MKHIKYLIFAVTGFVFTACDTDEFLNPLPDTAIVVENFYQTDADVLAGIIGIYDAIQGVNENTDSSYERSNRGVQVEYLLTEHRTDNTRGKTSEGSKADFHRYLIDATNAQSEDYYQSMYQIIFRANDIMNYVNAANESNRVKYVAEAKFLRAYAYFNLVRLFGDVPLVTSVVGPTENGALFTRIAKEQIYEQIVSDLEEAKDALDNTYKSRASKAAAQGLLAKVYLTQGVNYGVAAQLCADIKNSGFALQDDFSDVFYNELNDEIIFAIQYEFGNANESQAFSAEFTSFNRQGREDGLNLVEDNLIADFAMYGGNRTAASYTSFGVGTNITNEVIKFLPDGTDLNAIPEPTYGPSAQQAGNDWIILRYSDVLLMHAEAILAGGAQTNSSAAIDSYMEVRVRAGFDAVTDRPSILTKEALLVERRVELAFENQRFFDLVRFGVANEVIGNYATSQGFNDYDARQLLLPIPSREINLSGTPPLLGQNPGY</sequence>
<name>A0A3D9MCZ1_9FLAO</name>
<protein>
    <submittedName>
        <fullName evidence="8">Putative outer membrane starch-binding protein</fullName>
    </submittedName>
</protein>
<organism evidence="8 9">
    <name type="scientific">Winogradskyella pacifica</name>
    <dbReference type="NCBI Taxonomy" id="664642"/>
    <lineage>
        <taxon>Bacteria</taxon>
        <taxon>Pseudomonadati</taxon>
        <taxon>Bacteroidota</taxon>
        <taxon>Flavobacteriia</taxon>
        <taxon>Flavobacteriales</taxon>
        <taxon>Flavobacteriaceae</taxon>
        <taxon>Winogradskyella</taxon>
    </lineage>
</organism>
<feature type="domain" description="RagB/SusD" evidence="6">
    <location>
        <begin position="355"/>
        <end position="489"/>
    </location>
</feature>
<dbReference type="InterPro" id="IPR033985">
    <property type="entry name" value="SusD-like_N"/>
</dbReference>
<gene>
    <name evidence="8" type="ORF">DFQ09_105159</name>
</gene>
<dbReference type="RefSeq" id="WP_115810650.1">
    <property type="nucleotide sequence ID" value="NZ_QREI01000005.1"/>
</dbReference>
<evidence type="ECO:0000256" key="1">
    <source>
        <dbReference type="ARBA" id="ARBA00004442"/>
    </source>
</evidence>
<evidence type="ECO:0000259" key="7">
    <source>
        <dbReference type="Pfam" id="PF14322"/>
    </source>
</evidence>
<dbReference type="PROSITE" id="PS51257">
    <property type="entry name" value="PROKAR_LIPOPROTEIN"/>
    <property type="match status" value="1"/>
</dbReference>
<dbReference type="InterPro" id="IPR011990">
    <property type="entry name" value="TPR-like_helical_dom_sf"/>
</dbReference>
<dbReference type="EMBL" id="QREI01000005">
    <property type="protein sequence ID" value="REE16946.1"/>
    <property type="molecule type" value="Genomic_DNA"/>
</dbReference>
<keyword evidence="5" id="KW-0998">Cell outer membrane</keyword>
<accession>A0A3D9MCZ1</accession>
<evidence type="ECO:0000256" key="5">
    <source>
        <dbReference type="ARBA" id="ARBA00023237"/>
    </source>
</evidence>
<keyword evidence="3" id="KW-0732">Signal</keyword>
<dbReference type="Gene3D" id="1.25.40.390">
    <property type="match status" value="1"/>
</dbReference>
<reference evidence="8 9" key="1">
    <citation type="submission" date="2018-07" db="EMBL/GenBank/DDBJ databases">
        <title>Genomic Encyclopedia of Type Strains, Phase III (KMG-III): the genomes of soil and plant-associated and newly described type strains.</title>
        <authorList>
            <person name="Whitman W."/>
        </authorList>
    </citation>
    <scope>NUCLEOTIDE SEQUENCE [LARGE SCALE GENOMIC DNA]</scope>
    <source>
        <strain evidence="8 9">CECT 7948</strain>
    </source>
</reference>
<keyword evidence="9" id="KW-1185">Reference proteome</keyword>
<proteinExistence type="inferred from homology"/>
<evidence type="ECO:0000256" key="3">
    <source>
        <dbReference type="ARBA" id="ARBA00022729"/>
    </source>
</evidence>
<comment type="subcellular location">
    <subcellularLocation>
        <location evidence="1">Cell outer membrane</location>
    </subcellularLocation>
</comment>
<dbReference type="Pfam" id="PF14322">
    <property type="entry name" value="SusD-like_3"/>
    <property type="match status" value="1"/>
</dbReference>
<evidence type="ECO:0000313" key="9">
    <source>
        <dbReference type="Proteomes" id="UP000256919"/>
    </source>
</evidence>
<dbReference type="SUPFAM" id="SSF48452">
    <property type="entry name" value="TPR-like"/>
    <property type="match status" value="1"/>
</dbReference>
<evidence type="ECO:0000313" key="8">
    <source>
        <dbReference type="EMBL" id="REE16946.1"/>
    </source>
</evidence>
<dbReference type="InterPro" id="IPR012944">
    <property type="entry name" value="SusD_RagB_dom"/>
</dbReference>
<dbReference type="AlphaFoldDB" id="A0A3D9MCZ1"/>
<dbReference type="Proteomes" id="UP000256919">
    <property type="component" value="Unassembled WGS sequence"/>
</dbReference>
<dbReference type="OrthoDB" id="5694214at2"/>
<dbReference type="CDD" id="cd08977">
    <property type="entry name" value="SusD"/>
    <property type="match status" value="1"/>
</dbReference>
<dbReference type="Pfam" id="PF07980">
    <property type="entry name" value="SusD_RagB"/>
    <property type="match status" value="1"/>
</dbReference>
<dbReference type="GO" id="GO:0009279">
    <property type="term" value="C:cell outer membrane"/>
    <property type="evidence" value="ECO:0007669"/>
    <property type="project" value="UniProtKB-SubCell"/>
</dbReference>
<evidence type="ECO:0000259" key="6">
    <source>
        <dbReference type="Pfam" id="PF07980"/>
    </source>
</evidence>
<comment type="similarity">
    <text evidence="2">Belongs to the SusD family.</text>
</comment>
<comment type="caution">
    <text evidence="8">The sequence shown here is derived from an EMBL/GenBank/DDBJ whole genome shotgun (WGS) entry which is preliminary data.</text>
</comment>
<evidence type="ECO:0000256" key="4">
    <source>
        <dbReference type="ARBA" id="ARBA00023136"/>
    </source>
</evidence>
<feature type="domain" description="SusD-like N-terminal" evidence="7">
    <location>
        <begin position="74"/>
        <end position="227"/>
    </location>
</feature>
<evidence type="ECO:0000256" key="2">
    <source>
        <dbReference type="ARBA" id="ARBA00006275"/>
    </source>
</evidence>